<dbReference type="GO" id="GO:0046677">
    <property type="term" value="P:response to antibiotic"/>
    <property type="evidence" value="ECO:0007669"/>
    <property type="project" value="UniProtKB-KW"/>
</dbReference>
<dbReference type="EC" id="3.5.2.6" evidence="2"/>
<dbReference type="InterPro" id="IPR011990">
    <property type="entry name" value="TPR-like_helical_dom_sf"/>
</dbReference>
<evidence type="ECO:0000313" key="5">
    <source>
        <dbReference type="EMBL" id="OUT11303.1"/>
    </source>
</evidence>
<dbReference type="AlphaFoldDB" id="A0A1Y5MVM7"/>
<dbReference type="Gene3D" id="1.25.40.10">
    <property type="entry name" value="Tetratricopeptide repeat domain"/>
    <property type="match status" value="1"/>
</dbReference>
<accession>A0A1Y5MVM7</accession>
<keyword evidence="4" id="KW-0046">Antibiotic resistance</keyword>
<dbReference type="Proteomes" id="UP000195967">
    <property type="component" value="Unassembled WGS sequence"/>
</dbReference>
<comment type="catalytic activity">
    <reaction evidence="1">
        <text>a beta-lactam + H2O = a substituted beta-amino acid</text>
        <dbReference type="Rhea" id="RHEA:20401"/>
        <dbReference type="ChEBI" id="CHEBI:15377"/>
        <dbReference type="ChEBI" id="CHEBI:35627"/>
        <dbReference type="ChEBI" id="CHEBI:140347"/>
        <dbReference type="EC" id="3.5.2.6"/>
    </reaction>
</comment>
<evidence type="ECO:0000256" key="1">
    <source>
        <dbReference type="ARBA" id="ARBA00001526"/>
    </source>
</evidence>
<sequence>MSCYDLGILYEKGQGVGRDYHIAKELFGKACDLGLQPGCDFYKKLNEKGFYYSKNNLASSNKFRAT</sequence>
<evidence type="ECO:0000313" key="6">
    <source>
        <dbReference type="Proteomes" id="UP000195967"/>
    </source>
</evidence>
<dbReference type="InterPro" id="IPR006597">
    <property type="entry name" value="Sel1-like"/>
</dbReference>
<protein>
    <recommendedName>
        <fullName evidence="2">beta-lactamase</fullName>
        <ecNumber evidence="2">3.5.2.6</ecNumber>
    </recommendedName>
</protein>
<proteinExistence type="predicted"/>
<reference evidence="5 6" key="1">
    <citation type="submission" date="2017-04" db="EMBL/GenBank/DDBJ databases">
        <title>Complete genome of Campylobacter concisus ATCC 33237T and draft genomes for an additional eight well characterized C. concisus strains.</title>
        <authorList>
            <person name="Cornelius A.J."/>
            <person name="Miller W.G."/>
            <person name="Lastovica A.J."/>
            <person name="On S.L."/>
            <person name="French N.P."/>
            <person name="Vandenberg O."/>
            <person name="Biggs P.J."/>
        </authorList>
    </citation>
    <scope>NUCLEOTIDE SEQUENCE [LARGE SCALE GENOMIC DNA]</scope>
    <source>
        <strain evidence="5 6">Lasto28.99</strain>
    </source>
</reference>
<gene>
    <name evidence="5" type="ORF">B9N62_06750</name>
</gene>
<keyword evidence="3" id="KW-1015">Disulfide bond</keyword>
<dbReference type="Pfam" id="PF08238">
    <property type="entry name" value="Sel1"/>
    <property type="match status" value="1"/>
</dbReference>
<dbReference type="GO" id="GO:0008800">
    <property type="term" value="F:beta-lactamase activity"/>
    <property type="evidence" value="ECO:0007669"/>
    <property type="project" value="UniProtKB-EC"/>
</dbReference>
<evidence type="ECO:0000256" key="4">
    <source>
        <dbReference type="ARBA" id="ARBA00023251"/>
    </source>
</evidence>
<dbReference type="EMBL" id="NDYO01000007">
    <property type="protein sequence ID" value="OUT11303.1"/>
    <property type="molecule type" value="Genomic_DNA"/>
</dbReference>
<evidence type="ECO:0000256" key="2">
    <source>
        <dbReference type="ARBA" id="ARBA00012865"/>
    </source>
</evidence>
<dbReference type="SMART" id="SM00671">
    <property type="entry name" value="SEL1"/>
    <property type="match status" value="1"/>
</dbReference>
<comment type="caution">
    <text evidence="5">The sequence shown here is derived from an EMBL/GenBank/DDBJ whole genome shotgun (WGS) entry which is preliminary data.</text>
</comment>
<dbReference type="SUPFAM" id="SSF81901">
    <property type="entry name" value="HCP-like"/>
    <property type="match status" value="1"/>
</dbReference>
<organism evidence="5 6">
    <name type="scientific">Campylobacter concisus</name>
    <dbReference type="NCBI Taxonomy" id="199"/>
    <lineage>
        <taxon>Bacteria</taxon>
        <taxon>Pseudomonadati</taxon>
        <taxon>Campylobacterota</taxon>
        <taxon>Epsilonproteobacteria</taxon>
        <taxon>Campylobacterales</taxon>
        <taxon>Campylobacteraceae</taxon>
        <taxon>Campylobacter</taxon>
    </lineage>
</organism>
<evidence type="ECO:0000256" key="3">
    <source>
        <dbReference type="ARBA" id="ARBA00023157"/>
    </source>
</evidence>
<name>A0A1Y5MVM7_9BACT</name>